<dbReference type="PROSITE" id="PS50931">
    <property type="entry name" value="HTH_LYSR"/>
    <property type="match status" value="1"/>
</dbReference>
<gene>
    <name evidence="6" type="ORF">XPG1_2502</name>
</gene>
<dbReference type="Pfam" id="PF03466">
    <property type="entry name" value="LysR_substrate"/>
    <property type="match status" value="1"/>
</dbReference>
<dbReference type="GO" id="GO:0003700">
    <property type="term" value="F:DNA-binding transcription factor activity"/>
    <property type="evidence" value="ECO:0007669"/>
    <property type="project" value="InterPro"/>
</dbReference>
<dbReference type="PANTHER" id="PTHR30126">
    <property type="entry name" value="HTH-TYPE TRANSCRIPTIONAL REGULATOR"/>
    <property type="match status" value="1"/>
</dbReference>
<sequence length="287" mass="32778">MSMTKYEIFEAVIKTGSFSKAAERLNKTQSAISHAISDLEKKFGVLLFVRNGRKVNLTHHGIKVYTYIYKILDINRHLMKENFMDENSSYVLRVGVFESVKRTILPSVIKEMKKSYPLIEIILFEGSYDEIKEWIINDLIDFGFTISDGFGCNSIPILADELVVATKIDLDFPLDKTSLNHFFSINKFIMPAAPYKNNIELFFSENNIKPNIYSQVSDCNTIAKMVDLGIGVSIGPKLFLKSFEKIKLHDLPVKSHRNIYISHKKKGFGKIEDFFIQEVIKTASGLI</sequence>
<proteinExistence type="inferred from homology"/>
<dbReference type="SUPFAM" id="SSF46785">
    <property type="entry name" value="Winged helix' DNA-binding domain"/>
    <property type="match status" value="1"/>
</dbReference>
<evidence type="ECO:0000256" key="4">
    <source>
        <dbReference type="ARBA" id="ARBA00023163"/>
    </source>
</evidence>
<reference evidence="6 7" key="1">
    <citation type="submission" date="2013-07" db="EMBL/GenBank/DDBJ databases">
        <authorList>
            <person name="Genoscope - CEA"/>
        </authorList>
    </citation>
    <scope>NUCLEOTIDE SEQUENCE [LARGE SCALE GENOMIC DNA]</scope>
    <source>
        <strain evidence="6 7">G6</strain>
    </source>
</reference>
<keyword evidence="7" id="KW-1185">Reference proteome</keyword>
<accession>A0A068R545</accession>
<keyword evidence="3" id="KW-0238">DNA-binding</keyword>
<feature type="domain" description="HTH lysR-type" evidence="5">
    <location>
        <begin position="1"/>
        <end position="58"/>
    </location>
</feature>
<comment type="similarity">
    <text evidence="1">Belongs to the LysR transcriptional regulatory family.</text>
</comment>
<protein>
    <submittedName>
        <fullName evidence="6">LysR family transcriptional regulator</fullName>
    </submittedName>
</protein>
<dbReference type="InterPro" id="IPR036388">
    <property type="entry name" value="WH-like_DNA-bd_sf"/>
</dbReference>
<dbReference type="SUPFAM" id="SSF53850">
    <property type="entry name" value="Periplasmic binding protein-like II"/>
    <property type="match status" value="1"/>
</dbReference>
<evidence type="ECO:0000256" key="2">
    <source>
        <dbReference type="ARBA" id="ARBA00023015"/>
    </source>
</evidence>
<dbReference type="OrthoDB" id="9785745at2"/>
<organism evidence="6 7">
    <name type="scientific">Xenorhabdus poinarii G6</name>
    <dbReference type="NCBI Taxonomy" id="1354304"/>
    <lineage>
        <taxon>Bacteria</taxon>
        <taxon>Pseudomonadati</taxon>
        <taxon>Pseudomonadota</taxon>
        <taxon>Gammaproteobacteria</taxon>
        <taxon>Enterobacterales</taxon>
        <taxon>Morganellaceae</taxon>
        <taxon>Xenorhabdus</taxon>
    </lineage>
</organism>
<keyword evidence="4" id="KW-0804">Transcription</keyword>
<dbReference type="EMBL" id="FO704551">
    <property type="protein sequence ID" value="CDG22154.1"/>
    <property type="molecule type" value="Genomic_DNA"/>
</dbReference>
<dbReference type="AlphaFoldDB" id="A0A068R545"/>
<dbReference type="Proteomes" id="UP000032735">
    <property type="component" value="Chromosome"/>
</dbReference>
<dbReference type="PANTHER" id="PTHR30126:SF40">
    <property type="entry name" value="HTH-TYPE TRANSCRIPTIONAL REGULATOR GLTR"/>
    <property type="match status" value="1"/>
</dbReference>
<dbReference type="InterPro" id="IPR000847">
    <property type="entry name" value="LysR_HTH_N"/>
</dbReference>
<name>A0A068R545_9GAMM</name>
<dbReference type="PRINTS" id="PR00039">
    <property type="entry name" value="HTHLYSR"/>
</dbReference>
<dbReference type="STRING" id="1354304.XPG1_2502"/>
<evidence type="ECO:0000259" key="5">
    <source>
        <dbReference type="PROSITE" id="PS50931"/>
    </source>
</evidence>
<evidence type="ECO:0000313" key="6">
    <source>
        <dbReference type="EMBL" id="CDG22154.1"/>
    </source>
</evidence>
<dbReference type="CDD" id="cd05466">
    <property type="entry name" value="PBP2_LTTR_substrate"/>
    <property type="match status" value="1"/>
</dbReference>
<evidence type="ECO:0000256" key="1">
    <source>
        <dbReference type="ARBA" id="ARBA00009437"/>
    </source>
</evidence>
<dbReference type="Pfam" id="PF00126">
    <property type="entry name" value="HTH_1"/>
    <property type="match status" value="1"/>
</dbReference>
<dbReference type="RefSeq" id="WP_045959156.1">
    <property type="nucleotide sequence ID" value="NZ_FO704551.1"/>
</dbReference>
<dbReference type="InterPro" id="IPR005119">
    <property type="entry name" value="LysR_subst-bd"/>
</dbReference>
<keyword evidence="2" id="KW-0805">Transcription regulation</keyword>
<evidence type="ECO:0000256" key="3">
    <source>
        <dbReference type="ARBA" id="ARBA00023125"/>
    </source>
</evidence>
<dbReference type="GO" id="GO:0000976">
    <property type="term" value="F:transcription cis-regulatory region binding"/>
    <property type="evidence" value="ECO:0007669"/>
    <property type="project" value="TreeGrafter"/>
</dbReference>
<evidence type="ECO:0000313" key="7">
    <source>
        <dbReference type="Proteomes" id="UP000032735"/>
    </source>
</evidence>
<dbReference type="Gene3D" id="1.10.10.10">
    <property type="entry name" value="Winged helix-like DNA-binding domain superfamily/Winged helix DNA-binding domain"/>
    <property type="match status" value="1"/>
</dbReference>
<dbReference type="InterPro" id="IPR036390">
    <property type="entry name" value="WH_DNA-bd_sf"/>
</dbReference>
<dbReference type="KEGG" id="xpo:XPG1_2502"/>
<dbReference type="Gene3D" id="3.40.190.290">
    <property type="match status" value="1"/>
</dbReference>
<dbReference type="HOGENOM" id="CLU_039613_6_2_6"/>
<dbReference type="FunFam" id="1.10.10.10:FF:000001">
    <property type="entry name" value="LysR family transcriptional regulator"/>
    <property type="match status" value="1"/>
</dbReference>